<comment type="caution">
    <text evidence="1">The sequence shown here is derived from an EMBL/GenBank/DDBJ whole genome shotgun (WGS) entry which is preliminary data.</text>
</comment>
<evidence type="ECO:0000313" key="2">
    <source>
        <dbReference type="Proteomes" id="UP000499080"/>
    </source>
</evidence>
<sequence>MVVEVPECDIFTGNLTLGAVNRRLIVKECPRPGLSRNKRQAGKLTSPPLSEATLHLPSKIQHQTSGQIYDPDGFDVHQMCIVTSAPGLQNLGRLTKERHYILWTNLPAPWRTRERRRDVGLGRETDAG</sequence>
<keyword evidence="2" id="KW-1185">Reference proteome</keyword>
<organism evidence="1 2">
    <name type="scientific">Araneus ventricosus</name>
    <name type="common">Orbweaver spider</name>
    <name type="synonym">Epeira ventricosa</name>
    <dbReference type="NCBI Taxonomy" id="182803"/>
    <lineage>
        <taxon>Eukaryota</taxon>
        <taxon>Metazoa</taxon>
        <taxon>Ecdysozoa</taxon>
        <taxon>Arthropoda</taxon>
        <taxon>Chelicerata</taxon>
        <taxon>Arachnida</taxon>
        <taxon>Araneae</taxon>
        <taxon>Araneomorphae</taxon>
        <taxon>Entelegynae</taxon>
        <taxon>Araneoidea</taxon>
        <taxon>Araneidae</taxon>
        <taxon>Araneus</taxon>
    </lineage>
</organism>
<dbReference type="AlphaFoldDB" id="A0A4Y2MJS3"/>
<name>A0A4Y2MJS3_ARAVE</name>
<reference evidence="1 2" key="1">
    <citation type="journal article" date="2019" name="Sci. Rep.">
        <title>Orb-weaving spider Araneus ventricosus genome elucidates the spidroin gene catalogue.</title>
        <authorList>
            <person name="Kono N."/>
            <person name="Nakamura H."/>
            <person name="Ohtoshi R."/>
            <person name="Moran D.A.P."/>
            <person name="Shinohara A."/>
            <person name="Yoshida Y."/>
            <person name="Fujiwara M."/>
            <person name="Mori M."/>
            <person name="Tomita M."/>
            <person name="Arakawa K."/>
        </authorList>
    </citation>
    <scope>NUCLEOTIDE SEQUENCE [LARGE SCALE GENOMIC DNA]</scope>
</reference>
<accession>A0A4Y2MJS3</accession>
<dbReference type="EMBL" id="BGPR01007327">
    <property type="protein sequence ID" value="GBN26017.1"/>
    <property type="molecule type" value="Genomic_DNA"/>
</dbReference>
<protein>
    <submittedName>
        <fullName evidence="1">Uncharacterized protein</fullName>
    </submittedName>
</protein>
<gene>
    <name evidence="1" type="ORF">AVEN_220923_1</name>
</gene>
<dbReference type="Proteomes" id="UP000499080">
    <property type="component" value="Unassembled WGS sequence"/>
</dbReference>
<proteinExistence type="predicted"/>
<evidence type="ECO:0000313" key="1">
    <source>
        <dbReference type="EMBL" id="GBN26017.1"/>
    </source>
</evidence>